<protein>
    <recommendedName>
        <fullName evidence="8">Major facilitator superfamily (MFS) profile domain-containing protein</fullName>
    </recommendedName>
</protein>
<dbReference type="InterPro" id="IPR005828">
    <property type="entry name" value="MFS_sugar_transport-like"/>
</dbReference>
<dbReference type="SUPFAM" id="SSF103473">
    <property type="entry name" value="MFS general substrate transporter"/>
    <property type="match status" value="1"/>
</dbReference>
<keyword evidence="3" id="KW-0813">Transport</keyword>
<keyword evidence="6 7" id="KW-0472">Membrane</keyword>
<evidence type="ECO:0000256" key="5">
    <source>
        <dbReference type="ARBA" id="ARBA00022989"/>
    </source>
</evidence>
<feature type="domain" description="Major facilitator superfamily (MFS) profile" evidence="8">
    <location>
        <begin position="1"/>
        <end position="130"/>
    </location>
</feature>
<organism evidence="9 10">
    <name type="scientific">Punica granatum</name>
    <name type="common">Pomegranate</name>
    <dbReference type="NCBI Taxonomy" id="22663"/>
    <lineage>
        <taxon>Eukaryota</taxon>
        <taxon>Viridiplantae</taxon>
        <taxon>Streptophyta</taxon>
        <taxon>Embryophyta</taxon>
        <taxon>Tracheophyta</taxon>
        <taxon>Spermatophyta</taxon>
        <taxon>Magnoliopsida</taxon>
        <taxon>eudicotyledons</taxon>
        <taxon>Gunneridae</taxon>
        <taxon>Pentapetalae</taxon>
        <taxon>rosids</taxon>
        <taxon>malvids</taxon>
        <taxon>Myrtales</taxon>
        <taxon>Lythraceae</taxon>
        <taxon>Punica</taxon>
    </lineage>
</organism>
<dbReference type="Proteomes" id="UP000233551">
    <property type="component" value="Unassembled WGS sequence"/>
</dbReference>
<dbReference type="InterPro" id="IPR036259">
    <property type="entry name" value="MFS_trans_sf"/>
</dbReference>
<evidence type="ECO:0000259" key="8">
    <source>
        <dbReference type="PROSITE" id="PS50850"/>
    </source>
</evidence>
<feature type="transmembrane region" description="Helical" evidence="7">
    <location>
        <begin position="48"/>
        <end position="71"/>
    </location>
</feature>
<proteinExistence type="inferred from homology"/>
<keyword evidence="3" id="KW-0762">Sugar transport</keyword>
<dbReference type="PANTHER" id="PTHR48021">
    <property type="match status" value="1"/>
</dbReference>
<keyword evidence="5 7" id="KW-1133">Transmembrane helix</keyword>
<keyword evidence="4 7" id="KW-0812">Transmembrane</keyword>
<evidence type="ECO:0000256" key="6">
    <source>
        <dbReference type="ARBA" id="ARBA00023136"/>
    </source>
</evidence>
<feature type="transmembrane region" description="Helical" evidence="7">
    <location>
        <begin position="21"/>
        <end position="42"/>
    </location>
</feature>
<reference evidence="9 10" key="1">
    <citation type="submission" date="2017-11" db="EMBL/GenBank/DDBJ databases">
        <title>De-novo sequencing of pomegranate (Punica granatum L.) genome.</title>
        <authorList>
            <person name="Akparov Z."/>
            <person name="Amiraslanov A."/>
            <person name="Hajiyeva S."/>
            <person name="Abbasov M."/>
            <person name="Kaur K."/>
            <person name="Hamwieh A."/>
            <person name="Solovyev V."/>
            <person name="Salamov A."/>
            <person name="Braich B."/>
            <person name="Kosarev P."/>
            <person name="Mahmoud A."/>
            <person name="Hajiyev E."/>
            <person name="Babayeva S."/>
            <person name="Izzatullayeva V."/>
            <person name="Mammadov A."/>
            <person name="Mammadov A."/>
            <person name="Sharifova S."/>
            <person name="Ojaghi J."/>
            <person name="Eynullazada K."/>
            <person name="Bayramov B."/>
            <person name="Abdulazimova A."/>
            <person name="Shahmuradov I."/>
        </authorList>
    </citation>
    <scope>NUCLEOTIDE SEQUENCE [LARGE SCALE GENOMIC DNA]</scope>
    <source>
        <strain evidence="10">cv. AG2017</strain>
        <tissue evidence="9">Leaf</tissue>
    </source>
</reference>
<sequence length="143" mass="15065">MQVIVTAIGTTLVDRAGRKPLILVSAAGLVIGCPLAAVSFYLKAVLVLAIVNIMMCIGSFSAGMGTIPWVVMSEGVAGGFATLVNWFGAWVVSYSFNFLLSSSSYSTFILYAAINALVILFVIRVVPETKGKALEQIQAAINS</sequence>
<dbReference type="Gene3D" id="1.20.1250.20">
    <property type="entry name" value="MFS general substrate transporter like domains"/>
    <property type="match status" value="1"/>
</dbReference>
<evidence type="ECO:0000256" key="7">
    <source>
        <dbReference type="SAM" id="Phobius"/>
    </source>
</evidence>
<comment type="caution">
    <text evidence="9">The sequence shown here is derived from an EMBL/GenBank/DDBJ whole genome shotgun (WGS) entry which is preliminary data.</text>
</comment>
<dbReference type="PROSITE" id="PS50850">
    <property type="entry name" value="MFS"/>
    <property type="match status" value="1"/>
</dbReference>
<dbReference type="InterPro" id="IPR050549">
    <property type="entry name" value="MFS_Trehalose_Transporter"/>
</dbReference>
<dbReference type="PANTHER" id="PTHR48021:SF13">
    <property type="entry name" value="SUGAR TRANSPORTER ERD6-LIKE 7"/>
    <property type="match status" value="1"/>
</dbReference>
<name>A0A2I0JT09_PUNGR</name>
<dbReference type="GO" id="GO:0016020">
    <property type="term" value="C:membrane"/>
    <property type="evidence" value="ECO:0007669"/>
    <property type="project" value="UniProtKB-SubCell"/>
</dbReference>
<comment type="subcellular location">
    <subcellularLocation>
        <location evidence="1">Membrane</location>
        <topology evidence="1">Multi-pass membrane protein</topology>
    </subcellularLocation>
</comment>
<dbReference type="InterPro" id="IPR020846">
    <property type="entry name" value="MFS_dom"/>
</dbReference>
<dbReference type="EMBL" id="PGOL01001275">
    <property type="protein sequence ID" value="PKI59401.1"/>
    <property type="molecule type" value="Genomic_DNA"/>
</dbReference>
<dbReference type="STRING" id="22663.A0A2I0JT09"/>
<gene>
    <name evidence="9" type="ORF">CRG98_020160</name>
</gene>
<dbReference type="Pfam" id="PF00083">
    <property type="entry name" value="Sugar_tr"/>
    <property type="match status" value="1"/>
</dbReference>
<evidence type="ECO:0000256" key="1">
    <source>
        <dbReference type="ARBA" id="ARBA00004141"/>
    </source>
</evidence>
<keyword evidence="10" id="KW-1185">Reference proteome</keyword>
<evidence type="ECO:0000313" key="10">
    <source>
        <dbReference type="Proteomes" id="UP000233551"/>
    </source>
</evidence>
<evidence type="ECO:0000256" key="3">
    <source>
        <dbReference type="ARBA" id="ARBA00022597"/>
    </source>
</evidence>
<evidence type="ECO:0000256" key="2">
    <source>
        <dbReference type="ARBA" id="ARBA00010992"/>
    </source>
</evidence>
<dbReference type="GO" id="GO:0022857">
    <property type="term" value="F:transmembrane transporter activity"/>
    <property type="evidence" value="ECO:0007669"/>
    <property type="project" value="InterPro"/>
</dbReference>
<accession>A0A2I0JT09</accession>
<evidence type="ECO:0000256" key="4">
    <source>
        <dbReference type="ARBA" id="ARBA00022692"/>
    </source>
</evidence>
<feature type="transmembrane region" description="Helical" evidence="7">
    <location>
        <begin position="108"/>
        <end position="126"/>
    </location>
</feature>
<comment type="similarity">
    <text evidence="2">Belongs to the major facilitator superfamily. Sugar transporter (TC 2.A.1.1) family.</text>
</comment>
<feature type="transmembrane region" description="Helical" evidence="7">
    <location>
        <begin position="78"/>
        <end position="96"/>
    </location>
</feature>
<dbReference type="AlphaFoldDB" id="A0A2I0JT09"/>
<evidence type="ECO:0000313" key="9">
    <source>
        <dbReference type="EMBL" id="PKI59401.1"/>
    </source>
</evidence>